<dbReference type="InterPro" id="IPR011042">
    <property type="entry name" value="6-blade_b-propeller_TolB-like"/>
</dbReference>
<sequence length="378" mass="40687">MLQAFTFFLIAMAIVLTRPDTVVAQDSPRTLETDSGPVGVEVFADGLEHPWGAALLPDGGMLVTERPGRLRHVSNDGTVGERVRGVPDVFAQGQGGLLDVALDPEFASNRTIYLSFAEEREGGAATSVGRGRLNEDATALSDFEVIFRQEPAVSGENHFGSRLAFAPDGTLFVTLGERFHMRQAQDPMNHLGTIVRLNPDGSVPSDNPFVDRDGADEIWSYGHRNVQSAAIHPETGVLWSAEMGPRGGDELNIPETGENHGWPVVSWGRHYSGEQIPDPPTRPEFAGSIHSWTPVISPSGMTFYTGDMFPDWKGDLLIGGLSAEGIVRVETNAQEVTGEEVLSLGVRIRDVLQASDGAVLALTDEPSGKILRLTPAEG</sequence>
<keyword evidence="3" id="KW-0614">Plasmid</keyword>
<dbReference type="InterPro" id="IPR011041">
    <property type="entry name" value="Quinoprot_gluc/sorb_DH_b-prop"/>
</dbReference>
<dbReference type="KEGG" id="esj:SJ05684_b58250"/>
<dbReference type="EMBL" id="CP023068">
    <property type="protein sequence ID" value="ASY66807.1"/>
    <property type="molecule type" value="Genomic_DNA"/>
</dbReference>
<dbReference type="AlphaFoldDB" id="A0A249PM23"/>
<dbReference type="RefSeq" id="WP_034856331.1">
    <property type="nucleotide sequence ID" value="NZ_AJQT01000070.1"/>
</dbReference>
<accession>A0A249PM23</accession>
<evidence type="ECO:0000259" key="2">
    <source>
        <dbReference type="Pfam" id="PF07995"/>
    </source>
</evidence>
<feature type="chain" id="PRO_5013100604" evidence="1">
    <location>
        <begin position="25"/>
        <end position="378"/>
    </location>
</feature>
<dbReference type="InterPro" id="IPR012938">
    <property type="entry name" value="Glc/Sorbosone_DH"/>
</dbReference>
<feature type="signal peptide" evidence="1">
    <location>
        <begin position="1"/>
        <end position="24"/>
    </location>
</feature>
<dbReference type="Pfam" id="PF07995">
    <property type="entry name" value="GSDH"/>
    <property type="match status" value="1"/>
</dbReference>
<keyword evidence="4" id="KW-1185">Reference proteome</keyword>
<dbReference type="eggNOG" id="COG2133">
    <property type="taxonomic scope" value="Bacteria"/>
</dbReference>
<dbReference type="Gene3D" id="2.120.10.30">
    <property type="entry name" value="TolB, C-terminal domain"/>
    <property type="match status" value="1"/>
</dbReference>
<evidence type="ECO:0000313" key="3">
    <source>
        <dbReference type="EMBL" id="ASY66807.1"/>
    </source>
</evidence>
<evidence type="ECO:0000256" key="1">
    <source>
        <dbReference type="SAM" id="SignalP"/>
    </source>
</evidence>
<dbReference type="Proteomes" id="UP000217211">
    <property type="component" value="Plasmid pSJ05684b"/>
</dbReference>
<gene>
    <name evidence="3" type="ORF">SJ05684_b58250</name>
</gene>
<geneLocation type="plasmid" evidence="4">
    <name>psj05684b</name>
</geneLocation>
<protein>
    <submittedName>
        <fullName evidence="3">PQQ-dependent oxidoreductase, gdhB family</fullName>
    </submittedName>
</protein>
<proteinExistence type="predicted"/>
<name>A0A249PM23_9HYPH</name>
<feature type="domain" description="Glucose/Sorbosone dehydrogenase" evidence="2">
    <location>
        <begin position="47"/>
        <end position="372"/>
    </location>
</feature>
<dbReference type="PANTHER" id="PTHR19328:SF75">
    <property type="entry name" value="ALDOSE SUGAR DEHYDROGENASE YLII"/>
    <property type="match status" value="1"/>
</dbReference>
<reference evidence="3 4" key="1">
    <citation type="submission" date="2017-08" db="EMBL/GenBank/DDBJ databases">
        <title>Multipartite genome sequences of Sinorhizobium species nodulating soybeans.</title>
        <authorList>
            <person name="Tian C.F."/>
        </authorList>
    </citation>
    <scope>NUCLEOTIDE SEQUENCE [LARGE SCALE GENOMIC DNA]</scope>
    <source>
        <strain evidence="3 4">CCBAU 05684</strain>
        <plasmid evidence="4">psj05684b</plasmid>
    </source>
</reference>
<evidence type="ECO:0000313" key="4">
    <source>
        <dbReference type="Proteomes" id="UP000217211"/>
    </source>
</evidence>
<dbReference type="OrthoDB" id="9770043at2"/>
<dbReference type="PANTHER" id="PTHR19328">
    <property type="entry name" value="HEDGEHOG-INTERACTING PROTEIN"/>
    <property type="match status" value="1"/>
</dbReference>
<dbReference type="SUPFAM" id="SSF50952">
    <property type="entry name" value="Soluble quinoprotein glucose dehydrogenase"/>
    <property type="match status" value="1"/>
</dbReference>
<keyword evidence="1" id="KW-0732">Signal</keyword>
<organism evidence="3 4">
    <name type="scientific">Sinorhizobium sojae CCBAU 05684</name>
    <dbReference type="NCBI Taxonomy" id="716928"/>
    <lineage>
        <taxon>Bacteria</taxon>
        <taxon>Pseudomonadati</taxon>
        <taxon>Pseudomonadota</taxon>
        <taxon>Alphaproteobacteria</taxon>
        <taxon>Hyphomicrobiales</taxon>
        <taxon>Rhizobiaceae</taxon>
        <taxon>Sinorhizobium/Ensifer group</taxon>
        <taxon>Sinorhizobium</taxon>
    </lineage>
</organism>